<protein>
    <submittedName>
        <fullName evidence="2">Uncharacterized protein</fullName>
    </submittedName>
</protein>
<feature type="compositionally biased region" description="Polar residues" evidence="1">
    <location>
        <begin position="857"/>
        <end position="868"/>
    </location>
</feature>
<feature type="compositionally biased region" description="Low complexity" evidence="1">
    <location>
        <begin position="689"/>
        <end position="704"/>
    </location>
</feature>
<dbReference type="GO" id="GO:0005634">
    <property type="term" value="C:nucleus"/>
    <property type="evidence" value="ECO:0007669"/>
    <property type="project" value="TreeGrafter"/>
</dbReference>
<sequence length="1229" mass="132384">MDPFQANNDNIPLGFAPPPNRMSNRMSEHQSPSSFPSIMPSALGQLGGVVPPPPPQFMNGQMGDINPLMLQQFWRMASGQSPFPGMPFDFHNQIQNSPHGFPGAQSPPGSQSYSMIETYKGNETNMESLPGKPGSNGLNQRYGGNNDPPKGTSIESRIRGSEVVPLDQETTRAANHPPTTEAKASQNSLLSSMSELNRVSQGDSSQPSEIVNRPKVIEYLHQLNKQGVGFNRLVSLLGLQGEQLDRFRQTWISEGLLGATDPSFAPASSGKALPQQFPPAAQVQNRFQTPSVDPNAKPSQYTPSPGPKSAPKPLDTVQRDAAKFVPKNTVSVIKPPGLKPPPPDKDSVNRPAYLARLSAAKKSKQANGGPEPNQATRSASMSEASPVIPPRTLKDPSSIEDQIKDIALVAGLNSSSSTPIQLKPQIAPIAKNAKTNNEVLLQRLALLKQQQNKATAAPAHPKTSLITEKSGASTPSSIDYASTNATNTPIQQPRKLPVQDSPTLTITSQSPAPILSIPGLFMAQPPTSTTVDSPVVNTTLAQSEAPPSVQRHNGADQPVVSSNLASSGYATPKNRFTPYTPYSWNRQKAPETLIIDLSSDEEEMDIDVDDAGRSQPLEVKTMIKTVPDKSKASTSTQPAVPETQPQGPVAPSVPSSGTQTPKQINDILVQKEEAMAAMRKAIKERMKAQRQNKAASSSNSKTSNMPSAILEPSAISSPITPAANTANRTSLEVDLRSVSAVPAISPVVDSSADVTTGAAKPAQPLDVVAQEPPPKSPELSARAKQLERKRQEIDDELAADDAKLAKAMADMERLQASRRSKLEAKAKLAQELSDKGVDATGMSHDDMQVKLEKMEEIQTQQAPESIQSFPAPSPVVPQPEESPIDVDDEPTFSTSVYSISNNPSSQPSGMSRDPDTNSHPPVNEPPGLGPSKATGVVQEHVDNNATNAGGDIEAVFDPVEENSVPAEAASPHDSVESGEIEEEDDRMIGDAVENADSQLNEEEEYEPMSSALEADDSEEEDYTPDDSEMPMALDSEVESLTSQDEEEDYDPLVLEPVDGTLHNTTPHTFSYLTADQLVTEGSNQDQSSSTTSEEVHPTGFTPYESPLKIFKGYRNHPEFLKNVKGGYKSQTYSNNIEPHMVVCPSELSWGFCSTPSCGWQHFKDMELSGTECPTNDPKDQEKWNIGIRAIVEDFQKSGNQDPNVIASKIADYRRVFVGDSTRILNLGFP</sequence>
<evidence type="ECO:0000313" key="3">
    <source>
        <dbReference type="Proteomes" id="UP000799302"/>
    </source>
</evidence>
<feature type="compositionally biased region" description="Polar residues" evidence="1">
    <location>
        <begin position="1"/>
        <end position="10"/>
    </location>
</feature>
<feature type="compositionally biased region" description="Polar residues" evidence="1">
    <location>
        <begin position="285"/>
        <end position="303"/>
    </location>
</feature>
<feature type="compositionally biased region" description="Polar residues" evidence="1">
    <location>
        <begin position="891"/>
        <end position="909"/>
    </location>
</feature>
<feature type="compositionally biased region" description="Polar residues" evidence="1">
    <location>
        <begin position="373"/>
        <end position="383"/>
    </location>
</feature>
<dbReference type="Proteomes" id="UP000799302">
    <property type="component" value="Unassembled WGS sequence"/>
</dbReference>
<proteinExistence type="predicted"/>
<feature type="compositionally biased region" description="Polar residues" evidence="1">
    <location>
        <begin position="1079"/>
        <end position="1092"/>
    </location>
</feature>
<feature type="region of interest" description="Disordered" evidence="1">
    <location>
        <begin position="94"/>
        <end position="187"/>
    </location>
</feature>
<feature type="region of interest" description="Disordered" evidence="1">
    <location>
        <begin position="1"/>
        <end position="35"/>
    </location>
</feature>
<dbReference type="OrthoDB" id="1922977at2759"/>
<evidence type="ECO:0000313" key="2">
    <source>
        <dbReference type="EMBL" id="KAF2673926.1"/>
    </source>
</evidence>
<feature type="compositionally biased region" description="Acidic residues" evidence="1">
    <location>
        <begin position="598"/>
        <end position="609"/>
    </location>
</feature>
<feature type="compositionally biased region" description="Polar residues" evidence="1">
    <location>
        <begin position="464"/>
        <end position="491"/>
    </location>
</feature>
<feature type="region of interest" description="Disordered" evidence="1">
    <location>
        <begin position="811"/>
        <end position="1029"/>
    </location>
</feature>
<dbReference type="InterPro" id="IPR039278">
    <property type="entry name" value="Red1"/>
</dbReference>
<gene>
    <name evidence="2" type="ORF">BT63DRAFT_410873</name>
</gene>
<keyword evidence="3" id="KW-1185">Reference proteome</keyword>
<feature type="compositionally biased region" description="Basic and acidic residues" evidence="1">
    <location>
        <begin position="811"/>
        <end position="856"/>
    </location>
</feature>
<feature type="region of interest" description="Disordered" evidence="1">
    <location>
        <begin position="598"/>
        <end position="722"/>
    </location>
</feature>
<feature type="region of interest" description="Disordered" evidence="1">
    <location>
        <begin position="749"/>
        <end position="790"/>
    </location>
</feature>
<dbReference type="EMBL" id="MU004231">
    <property type="protein sequence ID" value="KAF2673926.1"/>
    <property type="molecule type" value="Genomic_DNA"/>
</dbReference>
<feature type="compositionally biased region" description="Polar residues" evidence="1">
    <location>
        <begin position="632"/>
        <end position="646"/>
    </location>
</feature>
<accession>A0A6A6UQA9</accession>
<name>A0A6A6UQA9_9PEZI</name>
<feature type="region of interest" description="Disordered" evidence="1">
    <location>
        <begin position="454"/>
        <end position="509"/>
    </location>
</feature>
<feature type="region of interest" description="Disordered" evidence="1">
    <location>
        <begin position="1079"/>
        <end position="1100"/>
    </location>
</feature>
<reference evidence="2" key="1">
    <citation type="journal article" date="2020" name="Stud. Mycol.">
        <title>101 Dothideomycetes genomes: a test case for predicting lifestyles and emergence of pathogens.</title>
        <authorList>
            <person name="Haridas S."/>
            <person name="Albert R."/>
            <person name="Binder M."/>
            <person name="Bloem J."/>
            <person name="Labutti K."/>
            <person name="Salamov A."/>
            <person name="Andreopoulos B."/>
            <person name="Baker S."/>
            <person name="Barry K."/>
            <person name="Bills G."/>
            <person name="Bluhm B."/>
            <person name="Cannon C."/>
            <person name="Castanera R."/>
            <person name="Culley D."/>
            <person name="Daum C."/>
            <person name="Ezra D."/>
            <person name="Gonzalez J."/>
            <person name="Henrissat B."/>
            <person name="Kuo A."/>
            <person name="Liang C."/>
            <person name="Lipzen A."/>
            <person name="Lutzoni F."/>
            <person name="Magnuson J."/>
            <person name="Mondo S."/>
            <person name="Nolan M."/>
            <person name="Ohm R."/>
            <person name="Pangilinan J."/>
            <person name="Park H.-J."/>
            <person name="Ramirez L."/>
            <person name="Alfaro M."/>
            <person name="Sun H."/>
            <person name="Tritt A."/>
            <person name="Yoshinaga Y."/>
            <person name="Zwiers L.-H."/>
            <person name="Turgeon B."/>
            <person name="Goodwin S."/>
            <person name="Spatafora J."/>
            <person name="Crous P."/>
            <person name="Grigoriev I."/>
        </authorList>
    </citation>
    <scope>NUCLEOTIDE SEQUENCE</scope>
    <source>
        <strain evidence="2">CBS 115976</strain>
    </source>
</reference>
<dbReference type="AlphaFoldDB" id="A0A6A6UQA9"/>
<feature type="region of interest" description="Disordered" evidence="1">
    <location>
        <begin position="285"/>
        <end position="397"/>
    </location>
</feature>
<feature type="compositionally biased region" description="Polar residues" evidence="1">
    <location>
        <begin position="653"/>
        <end position="663"/>
    </location>
</feature>
<feature type="compositionally biased region" description="Acidic residues" evidence="1">
    <location>
        <begin position="976"/>
        <end position="985"/>
    </location>
</feature>
<dbReference type="PANTHER" id="PTHR21563:SF3">
    <property type="entry name" value="ZINC FINGER C3H1 DOMAIN-CONTAINING PROTEIN"/>
    <property type="match status" value="1"/>
</dbReference>
<dbReference type="GO" id="GO:0000178">
    <property type="term" value="C:exosome (RNase complex)"/>
    <property type="evidence" value="ECO:0007669"/>
    <property type="project" value="TreeGrafter"/>
</dbReference>
<feature type="compositionally biased region" description="Polar residues" evidence="1">
    <location>
        <begin position="500"/>
        <end position="509"/>
    </location>
</feature>
<feature type="region of interest" description="Disordered" evidence="1">
    <location>
        <begin position="543"/>
        <end position="566"/>
    </location>
</feature>
<organism evidence="2 3">
    <name type="scientific">Microthyrium microscopicum</name>
    <dbReference type="NCBI Taxonomy" id="703497"/>
    <lineage>
        <taxon>Eukaryota</taxon>
        <taxon>Fungi</taxon>
        <taxon>Dikarya</taxon>
        <taxon>Ascomycota</taxon>
        <taxon>Pezizomycotina</taxon>
        <taxon>Dothideomycetes</taxon>
        <taxon>Dothideomycetes incertae sedis</taxon>
        <taxon>Microthyriales</taxon>
        <taxon>Microthyriaceae</taxon>
        <taxon>Microthyrium</taxon>
    </lineage>
</organism>
<dbReference type="PANTHER" id="PTHR21563">
    <property type="entry name" value="ZINC FINGER C3H1 DOMAIN-CONTAINING PROTEIN"/>
    <property type="match status" value="1"/>
</dbReference>
<feature type="compositionally biased region" description="Acidic residues" evidence="1">
    <location>
        <begin position="1013"/>
        <end position="1028"/>
    </location>
</feature>
<evidence type="ECO:0000256" key="1">
    <source>
        <dbReference type="SAM" id="MobiDB-lite"/>
    </source>
</evidence>
<feature type="compositionally biased region" description="Polar residues" evidence="1">
    <location>
        <begin position="21"/>
        <end position="35"/>
    </location>
</feature>
<feature type="compositionally biased region" description="Polar residues" evidence="1">
    <location>
        <begin position="107"/>
        <end position="127"/>
    </location>
</feature>